<comment type="caution">
    <text evidence="2">The sequence shown here is derived from an EMBL/GenBank/DDBJ whole genome shotgun (WGS) entry which is preliminary data.</text>
</comment>
<dbReference type="EMBL" id="VTUZ01000054">
    <property type="protein sequence ID" value="KAA0998724.1"/>
    <property type="molecule type" value="Genomic_DNA"/>
</dbReference>
<feature type="transmembrane region" description="Helical" evidence="1">
    <location>
        <begin position="62"/>
        <end position="87"/>
    </location>
</feature>
<keyword evidence="1" id="KW-1133">Transmembrane helix</keyword>
<accession>A0A5B0G5N6</accession>
<dbReference type="InterPro" id="IPR007339">
    <property type="entry name" value="RclC-like"/>
</dbReference>
<evidence type="ECO:0000256" key="1">
    <source>
        <dbReference type="SAM" id="Phobius"/>
    </source>
</evidence>
<name>A0A5B0G5N6_9BURK</name>
<reference evidence="2 3" key="1">
    <citation type="submission" date="2019-08" db="EMBL/GenBank/DDBJ databases">
        <title>Paraburkholderia sp. DCY113.</title>
        <authorList>
            <person name="Kang J."/>
        </authorList>
    </citation>
    <scope>NUCLEOTIDE SEQUENCE [LARGE SCALE GENOMIC DNA]</scope>
    <source>
        <strain evidence="2 3">DCY113</strain>
    </source>
</reference>
<gene>
    <name evidence="2" type="ORF">FVF58_43570</name>
</gene>
<keyword evidence="1" id="KW-0472">Membrane</keyword>
<organism evidence="2 3">
    <name type="scientific">Paraburkholderia panacisoli</name>
    <dbReference type="NCBI Taxonomy" id="2603818"/>
    <lineage>
        <taxon>Bacteria</taxon>
        <taxon>Pseudomonadati</taxon>
        <taxon>Pseudomonadota</taxon>
        <taxon>Betaproteobacteria</taxon>
        <taxon>Burkholderiales</taxon>
        <taxon>Burkholderiaceae</taxon>
        <taxon>Paraburkholderia</taxon>
    </lineage>
</organism>
<evidence type="ECO:0000313" key="3">
    <source>
        <dbReference type="Proteomes" id="UP000325273"/>
    </source>
</evidence>
<protein>
    <submittedName>
        <fullName evidence="2">DUF417 family protein</fullName>
    </submittedName>
</protein>
<feature type="transmembrane region" description="Helical" evidence="1">
    <location>
        <begin position="93"/>
        <end position="112"/>
    </location>
</feature>
<dbReference type="Proteomes" id="UP000325273">
    <property type="component" value="Unassembled WGS sequence"/>
</dbReference>
<dbReference type="Pfam" id="PF04224">
    <property type="entry name" value="DUF417"/>
    <property type="match status" value="1"/>
</dbReference>
<keyword evidence="3" id="KW-1185">Reference proteome</keyword>
<sequence length="119" mass="12711">MQLDANGGDPPGDCSDDVHKNVLPYQRHGVVGTIDLVTTPLLITRVAAPFVSAWGRRSSVTFILTVSFVFSTPGITLHSASGIPIISTLVEQFLIKDIVLLGACLTLVLASLTPRRRVS</sequence>
<keyword evidence="1" id="KW-0812">Transmembrane</keyword>
<proteinExistence type="predicted"/>
<dbReference type="AlphaFoldDB" id="A0A5B0G5N6"/>
<evidence type="ECO:0000313" key="2">
    <source>
        <dbReference type="EMBL" id="KAA0998724.1"/>
    </source>
</evidence>